<dbReference type="InterPro" id="IPR008271">
    <property type="entry name" value="Ser/Thr_kinase_AS"/>
</dbReference>
<dbReference type="Proteomes" id="UP000663840">
    <property type="component" value="Unassembled WGS sequence"/>
</dbReference>
<dbReference type="Pfam" id="PF00069">
    <property type="entry name" value="Pkinase"/>
    <property type="match status" value="1"/>
</dbReference>
<keyword evidence="1" id="KW-0880">Kelch repeat</keyword>
<dbReference type="OrthoDB" id="3251760at2759"/>
<accession>A0A8H3A5H7</accession>
<dbReference type="PANTHER" id="PTHR46093">
    <property type="entry name" value="ACYL-COA-BINDING DOMAIN-CONTAINING PROTEIN 5"/>
    <property type="match status" value="1"/>
</dbReference>
<dbReference type="PROSITE" id="PS00108">
    <property type="entry name" value="PROTEIN_KINASE_ST"/>
    <property type="match status" value="1"/>
</dbReference>
<keyword evidence="2" id="KW-0677">Repeat</keyword>
<dbReference type="PROSITE" id="PS50011">
    <property type="entry name" value="PROTEIN_KINASE_DOM"/>
    <property type="match status" value="1"/>
</dbReference>
<dbReference type="SMART" id="SM00612">
    <property type="entry name" value="Kelch"/>
    <property type="match status" value="2"/>
</dbReference>
<dbReference type="SUPFAM" id="SSF56112">
    <property type="entry name" value="Protein kinase-like (PK-like)"/>
    <property type="match status" value="1"/>
</dbReference>
<dbReference type="GO" id="GO:0005524">
    <property type="term" value="F:ATP binding"/>
    <property type="evidence" value="ECO:0007669"/>
    <property type="project" value="InterPro"/>
</dbReference>
<dbReference type="InterPro" id="IPR000719">
    <property type="entry name" value="Prot_kinase_dom"/>
</dbReference>
<evidence type="ECO:0000256" key="1">
    <source>
        <dbReference type="ARBA" id="ARBA00022441"/>
    </source>
</evidence>
<dbReference type="InterPro" id="IPR011009">
    <property type="entry name" value="Kinase-like_dom_sf"/>
</dbReference>
<evidence type="ECO:0000256" key="2">
    <source>
        <dbReference type="ARBA" id="ARBA00022737"/>
    </source>
</evidence>
<dbReference type="Pfam" id="PF24681">
    <property type="entry name" value="Kelch_KLHDC2_KLHL20_DRC7"/>
    <property type="match status" value="1"/>
</dbReference>
<dbReference type="InterPro" id="IPR015915">
    <property type="entry name" value="Kelch-typ_b-propeller"/>
</dbReference>
<dbReference type="InterPro" id="IPR006652">
    <property type="entry name" value="Kelch_1"/>
</dbReference>
<reference evidence="4" key="1">
    <citation type="submission" date="2021-01" db="EMBL/GenBank/DDBJ databases">
        <authorList>
            <person name="Kaushik A."/>
        </authorList>
    </citation>
    <scope>NUCLEOTIDE SEQUENCE</scope>
    <source>
        <strain evidence="4">AG1-1A</strain>
    </source>
</reference>
<evidence type="ECO:0000313" key="5">
    <source>
        <dbReference type="Proteomes" id="UP000663840"/>
    </source>
</evidence>
<dbReference type="PANTHER" id="PTHR46093:SF18">
    <property type="entry name" value="FIBRONECTIN TYPE-III DOMAIN-CONTAINING PROTEIN"/>
    <property type="match status" value="1"/>
</dbReference>
<evidence type="ECO:0000313" key="4">
    <source>
        <dbReference type="EMBL" id="CAE6397835.1"/>
    </source>
</evidence>
<organism evidence="4 5">
    <name type="scientific">Rhizoctonia solani</name>
    <dbReference type="NCBI Taxonomy" id="456999"/>
    <lineage>
        <taxon>Eukaryota</taxon>
        <taxon>Fungi</taxon>
        <taxon>Dikarya</taxon>
        <taxon>Basidiomycota</taxon>
        <taxon>Agaricomycotina</taxon>
        <taxon>Agaricomycetes</taxon>
        <taxon>Cantharellales</taxon>
        <taxon>Ceratobasidiaceae</taxon>
        <taxon>Rhizoctonia</taxon>
    </lineage>
</organism>
<dbReference type="Gene3D" id="1.10.510.10">
    <property type="entry name" value="Transferase(Phosphotransferase) domain 1"/>
    <property type="match status" value="1"/>
</dbReference>
<sequence length="687" mass="76503">MGSVSAWSVHDIEITTPGREYLAGNDRASKKKLKYTAPPLPRRLHSSSKVVSSEGKFFIFGGEVNNKLKNDTWAIMLSKNLGRGVIADTSLAPVKVTASLVATTGKVPSPRCWHASALVDKWLVVWGGSTSTNLKVKDCRTYLLDTTTYIWTRLDIQPTPSPRHKHSVCTYGNKLILFGGSLKGVYHRDLWSFDLDLYAQGVPRWERINIKQDSYIPTGRHGHGMLSYNNKIYVFGGYTEDNYLNDTWCFDMITRIWAELKCAGPVPSPRAESGAILVGDTIYVFGGYGRSGLLGDTWVFNLSEQRWRTLPYMDSQPSARDDPILAILGGHMAVIGGRGHDGGLVHLLDTSLIELRRDQSAINLRIVSDFEETSPNMISGAMSALTVMEHLVRHGCPDVTNDLDISQVSKYPISFGGFGDVYKAILRDERQVAVKCFRIQVNPALQERNLLKHAAQELYVWSKCKHPNVLELYGLILFRDQIAMVSPWLENGHMRSYLYNNPGADRHALCIQIADGVDYLHKKSIVHGDLKPDNILISNDDIPKLTDFGNAALAEYTLQFTQSTNTKGISIRWTAPEVCGGDSKPTTASDIFSLGMIIYEAIAREMPYIGLGDVAILNKIITGKHPIRSEKYLPSGVGLAERLWAMLTSCWALDPKDRPTAQEVRKNMTEIPSFSLLENTKRPALAE</sequence>
<dbReference type="EMBL" id="CAJMWR010000729">
    <property type="protein sequence ID" value="CAE6397835.1"/>
    <property type="molecule type" value="Genomic_DNA"/>
</dbReference>
<dbReference type="SUPFAM" id="SSF117281">
    <property type="entry name" value="Kelch motif"/>
    <property type="match status" value="1"/>
</dbReference>
<proteinExistence type="predicted"/>
<name>A0A8H3A5H7_9AGAM</name>
<dbReference type="Gene3D" id="2.120.10.80">
    <property type="entry name" value="Kelch-type beta propeller"/>
    <property type="match status" value="2"/>
</dbReference>
<dbReference type="SMART" id="SM00220">
    <property type="entry name" value="S_TKc"/>
    <property type="match status" value="1"/>
</dbReference>
<comment type="caution">
    <text evidence="4">The sequence shown here is derived from an EMBL/GenBank/DDBJ whole genome shotgun (WGS) entry which is preliminary data.</text>
</comment>
<dbReference type="AlphaFoldDB" id="A0A8H3A5H7"/>
<dbReference type="CDD" id="cd14014">
    <property type="entry name" value="STKc_PknB_like"/>
    <property type="match status" value="1"/>
</dbReference>
<protein>
    <recommendedName>
        <fullName evidence="3">Protein kinase domain-containing protein</fullName>
    </recommendedName>
</protein>
<dbReference type="GO" id="GO:0004672">
    <property type="term" value="F:protein kinase activity"/>
    <property type="evidence" value="ECO:0007669"/>
    <property type="project" value="InterPro"/>
</dbReference>
<evidence type="ECO:0000259" key="3">
    <source>
        <dbReference type="PROSITE" id="PS50011"/>
    </source>
</evidence>
<feature type="domain" description="Protein kinase" evidence="3">
    <location>
        <begin position="407"/>
        <end position="674"/>
    </location>
</feature>
<gene>
    <name evidence="4" type="ORF">RDB_LOCUS34243</name>
</gene>